<dbReference type="OrthoDB" id="3932667at2759"/>
<protein>
    <submittedName>
        <fullName evidence="1">Uncharacterized protein</fullName>
    </submittedName>
</protein>
<sequence>MAYGFVLGSAFELAQGVAIAAPSASTLKPNKKFLLSYVQPSIEAEFLLTELAVGIMYDKHGFLQPILYEDKQEEIRKASRKRIGELKYENIAKILETWMPALATTELSVRELPKTAELQRLCYELGDLLDAK</sequence>
<evidence type="ECO:0000313" key="1">
    <source>
        <dbReference type="EMBL" id="PMD41847.1"/>
    </source>
</evidence>
<gene>
    <name evidence="1" type="ORF">L207DRAFT_582271</name>
</gene>
<dbReference type="AlphaFoldDB" id="A0A2J6RTK2"/>
<evidence type="ECO:0000313" key="2">
    <source>
        <dbReference type="Proteomes" id="UP000235786"/>
    </source>
</evidence>
<dbReference type="Proteomes" id="UP000235786">
    <property type="component" value="Unassembled WGS sequence"/>
</dbReference>
<organism evidence="1 2">
    <name type="scientific">Hyaloscypha variabilis (strain UAMH 11265 / GT02V1 / F)</name>
    <name type="common">Meliniomyces variabilis</name>
    <dbReference type="NCBI Taxonomy" id="1149755"/>
    <lineage>
        <taxon>Eukaryota</taxon>
        <taxon>Fungi</taxon>
        <taxon>Dikarya</taxon>
        <taxon>Ascomycota</taxon>
        <taxon>Pezizomycotina</taxon>
        <taxon>Leotiomycetes</taxon>
        <taxon>Helotiales</taxon>
        <taxon>Hyaloscyphaceae</taxon>
        <taxon>Hyaloscypha</taxon>
        <taxon>Hyaloscypha variabilis</taxon>
    </lineage>
</organism>
<reference evidence="1 2" key="1">
    <citation type="submission" date="2016-04" db="EMBL/GenBank/DDBJ databases">
        <title>A degradative enzymes factory behind the ericoid mycorrhizal symbiosis.</title>
        <authorList>
            <consortium name="DOE Joint Genome Institute"/>
            <person name="Martino E."/>
            <person name="Morin E."/>
            <person name="Grelet G."/>
            <person name="Kuo A."/>
            <person name="Kohler A."/>
            <person name="Daghino S."/>
            <person name="Barry K."/>
            <person name="Choi C."/>
            <person name="Cichocki N."/>
            <person name="Clum A."/>
            <person name="Copeland A."/>
            <person name="Hainaut M."/>
            <person name="Haridas S."/>
            <person name="Labutti K."/>
            <person name="Lindquist E."/>
            <person name="Lipzen A."/>
            <person name="Khouja H.-R."/>
            <person name="Murat C."/>
            <person name="Ohm R."/>
            <person name="Olson A."/>
            <person name="Spatafora J."/>
            <person name="Veneault-Fourrey C."/>
            <person name="Henrissat B."/>
            <person name="Grigoriev I."/>
            <person name="Martin F."/>
            <person name="Perotto S."/>
        </authorList>
    </citation>
    <scope>NUCLEOTIDE SEQUENCE [LARGE SCALE GENOMIC DNA]</scope>
    <source>
        <strain evidence="1 2">F</strain>
    </source>
</reference>
<accession>A0A2J6RTK2</accession>
<dbReference type="EMBL" id="KZ613944">
    <property type="protein sequence ID" value="PMD41847.1"/>
    <property type="molecule type" value="Genomic_DNA"/>
</dbReference>
<keyword evidence="2" id="KW-1185">Reference proteome</keyword>
<name>A0A2J6RTK2_HYAVF</name>
<proteinExistence type="predicted"/>